<name>A0ABM0MSR3_SACKO</name>
<evidence type="ECO:0000313" key="2">
    <source>
        <dbReference type="Proteomes" id="UP000694865"/>
    </source>
</evidence>
<accession>A0ABM0MSR3</accession>
<keyword evidence="2" id="KW-1185">Reference proteome</keyword>
<feature type="region of interest" description="Disordered" evidence="1">
    <location>
        <begin position="132"/>
        <end position="156"/>
    </location>
</feature>
<dbReference type="RefSeq" id="XP_006823054.1">
    <property type="nucleotide sequence ID" value="XM_006822991.1"/>
</dbReference>
<evidence type="ECO:0000313" key="3">
    <source>
        <dbReference type="RefSeq" id="XP_006823054.1"/>
    </source>
</evidence>
<organism evidence="2 3">
    <name type="scientific">Saccoglossus kowalevskii</name>
    <name type="common">Acorn worm</name>
    <dbReference type="NCBI Taxonomy" id="10224"/>
    <lineage>
        <taxon>Eukaryota</taxon>
        <taxon>Metazoa</taxon>
        <taxon>Hemichordata</taxon>
        <taxon>Enteropneusta</taxon>
        <taxon>Harrimaniidae</taxon>
        <taxon>Saccoglossus</taxon>
    </lineage>
</organism>
<dbReference type="GeneID" id="102807782"/>
<dbReference type="Proteomes" id="UP000694865">
    <property type="component" value="Unplaced"/>
</dbReference>
<feature type="compositionally biased region" description="Basic and acidic residues" evidence="1">
    <location>
        <begin position="181"/>
        <end position="254"/>
    </location>
</feature>
<proteinExistence type="predicted"/>
<feature type="region of interest" description="Disordered" evidence="1">
    <location>
        <begin position="170"/>
        <end position="265"/>
    </location>
</feature>
<gene>
    <name evidence="3" type="primary">LOC102807782</name>
</gene>
<sequence>MDNQRSMDLIKTRQHCTSTDEISVADQRRLYFHKFRTPSSNDAIGHADTIPVESTHDLDVKVCLPQEYEKDLLTERYSMSFNRGRDKVKSAHEPHIDRTLHDYTRNLDNARRLPSSDYDRDRFLIGHGQDKRPLEYSRDRSPIDVNRDNTPYDRDRDRFYFDRSRDRFPHDDTRNITSLDQGRDRSPLYITRDKTTPKSYLDRDRDRDRDRLPPDRTTDRFPLDRTTDRLPLDRTTDRLPLDRTTERFPLDHTTDWSSPDHTTDR</sequence>
<evidence type="ECO:0000256" key="1">
    <source>
        <dbReference type="SAM" id="MobiDB-lite"/>
    </source>
</evidence>
<feature type="compositionally biased region" description="Polar residues" evidence="1">
    <location>
        <begin position="255"/>
        <end position="265"/>
    </location>
</feature>
<reference evidence="3" key="1">
    <citation type="submission" date="2025-08" db="UniProtKB">
        <authorList>
            <consortium name="RefSeq"/>
        </authorList>
    </citation>
    <scope>IDENTIFICATION</scope>
    <source>
        <tissue evidence="3">Testes</tissue>
    </source>
</reference>
<protein>
    <submittedName>
        <fullName evidence="3">Serine/threonine-protein kinase fray2-like</fullName>
    </submittedName>
</protein>